<organism evidence="1 2">
    <name type="scientific">Paenibacillus gallinarum</name>
    <dbReference type="NCBI Taxonomy" id="2762232"/>
    <lineage>
        <taxon>Bacteria</taxon>
        <taxon>Bacillati</taxon>
        <taxon>Bacillota</taxon>
        <taxon>Bacilli</taxon>
        <taxon>Bacillales</taxon>
        <taxon>Paenibacillaceae</taxon>
        <taxon>Paenibacillus</taxon>
    </lineage>
</organism>
<dbReference type="EMBL" id="JACSQL010000001">
    <property type="protein sequence ID" value="MBD7966933.1"/>
    <property type="molecule type" value="Genomic_DNA"/>
</dbReference>
<evidence type="ECO:0008006" key="3">
    <source>
        <dbReference type="Google" id="ProtNLM"/>
    </source>
</evidence>
<keyword evidence="2" id="KW-1185">Reference proteome</keyword>
<evidence type="ECO:0000313" key="2">
    <source>
        <dbReference type="Proteomes" id="UP000608071"/>
    </source>
</evidence>
<dbReference type="RefSeq" id="WP_191797897.1">
    <property type="nucleotide sequence ID" value="NZ_JACSQL010000001.1"/>
</dbReference>
<proteinExistence type="predicted"/>
<evidence type="ECO:0000313" key="1">
    <source>
        <dbReference type="EMBL" id="MBD7966933.1"/>
    </source>
</evidence>
<comment type="caution">
    <text evidence="1">The sequence shown here is derived from an EMBL/GenBank/DDBJ whole genome shotgun (WGS) entry which is preliminary data.</text>
</comment>
<gene>
    <name evidence="1" type="ORF">H9647_02545</name>
</gene>
<name>A0ABR8STV7_9BACL</name>
<sequence>MNKSISSNINHEQAFLFNVDIMIHSRTNALALQTLLEILNEPEGISDFRIQSGIELGARIKEALHEYPSSNPRAMRMADKPQSKAATQPYSIPASTCPSDEWINSAMQAGRLIRIHIRDNKGQQKSIPCRILNYDQGTKLVSIYHVDEKQVYSIHTSEIEKYV</sequence>
<reference evidence="1 2" key="1">
    <citation type="submission" date="2020-08" db="EMBL/GenBank/DDBJ databases">
        <title>A Genomic Blueprint of the Chicken Gut Microbiome.</title>
        <authorList>
            <person name="Gilroy R."/>
            <person name="Ravi A."/>
            <person name="Getino M."/>
            <person name="Pursley I."/>
            <person name="Horton D.L."/>
            <person name="Alikhan N.-F."/>
            <person name="Baker D."/>
            <person name="Gharbi K."/>
            <person name="Hall N."/>
            <person name="Watson M."/>
            <person name="Adriaenssens E.M."/>
            <person name="Foster-Nyarko E."/>
            <person name="Jarju S."/>
            <person name="Secka A."/>
            <person name="Antonio M."/>
            <person name="Oren A."/>
            <person name="Chaudhuri R."/>
            <person name="La Ragione R.M."/>
            <person name="Hildebrand F."/>
            <person name="Pallen M.J."/>
        </authorList>
    </citation>
    <scope>NUCLEOTIDE SEQUENCE [LARGE SCALE GENOMIC DNA]</scope>
    <source>
        <strain evidence="1 2">Sa2BVA9</strain>
    </source>
</reference>
<accession>A0ABR8STV7</accession>
<protein>
    <recommendedName>
        <fullName evidence="3">WYL domain-containing protein</fullName>
    </recommendedName>
</protein>
<dbReference type="Proteomes" id="UP000608071">
    <property type="component" value="Unassembled WGS sequence"/>
</dbReference>